<keyword evidence="9" id="KW-1185">Reference proteome</keyword>
<keyword evidence="5" id="KW-0862">Zinc</keyword>
<dbReference type="RefSeq" id="WP_176966338.1">
    <property type="nucleotide sequence ID" value="NZ_CP058215.1"/>
</dbReference>
<keyword evidence="2 8" id="KW-0489">Methyltransferase</keyword>
<proteinExistence type="predicted"/>
<dbReference type="InterPro" id="IPR052024">
    <property type="entry name" value="Methanogen_methyltrans"/>
</dbReference>
<organism evidence="8 9">
    <name type="scientific">Methanolobus zinderi</name>
    <dbReference type="NCBI Taxonomy" id="536044"/>
    <lineage>
        <taxon>Archaea</taxon>
        <taxon>Methanobacteriati</taxon>
        <taxon>Methanobacteriota</taxon>
        <taxon>Stenosarchaea group</taxon>
        <taxon>Methanomicrobia</taxon>
        <taxon>Methanosarcinales</taxon>
        <taxon>Methanosarcinaceae</taxon>
        <taxon>Methanolobus</taxon>
    </lineage>
</organism>
<dbReference type="InterPro" id="IPR000257">
    <property type="entry name" value="Uroporphyrinogen_deCOase"/>
</dbReference>
<dbReference type="GeneID" id="55821585"/>
<dbReference type="Pfam" id="PF01208">
    <property type="entry name" value="URO-D"/>
    <property type="match status" value="1"/>
</dbReference>
<dbReference type="GO" id="GO:0004853">
    <property type="term" value="F:uroporphyrinogen decarboxylase activity"/>
    <property type="evidence" value="ECO:0007669"/>
    <property type="project" value="InterPro"/>
</dbReference>
<dbReference type="GO" id="GO:0008168">
    <property type="term" value="F:methyltransferase activity"/>
    <property type="evidence" value="ECO:0007669"/>
    <property type="project" value="UniProtKB-KW"/>
</dbReference>
<evidence type="ECO:0000256" key="1">
    <source>
        <dbReference type="ARBA" id="ARBA00001947"/>
    </source>
</evidence>
<evidence type="ECO:0000313" key="9">
    <source>
        <dbReference type="Proteomes" id="UP000509594"/>
    </source>
</evidence>
<keyword evidence="3 8" id="KW-0808">Transferase</keyword>
<comment type="cofactor">
    <cofactor evidence="1">
        <name>Zn(2+)</name>
        <dbReference type="ChEBI" id="CHEBI:29105"/>
    </cofactor>
</comment>
<keyword evidence="6" id="KW-0484">Methanogenesis</keyword>
<evidence type="ECO:0000256" key="5">
    <source>
        <dbReference type="ARBA" id="ARBA00022833"/>
    </source>
</evidence>
<accession>A0A7D5I6H5</accession>
<dbReference type="CDD" id="cd03307">
    <property type="entry name" value="Mta_CmuA_like"/>
    <property type="match status" value="1"/>
</dbReference>
<dbReference type="KEGG" id="mzi:HWN40_07880"/>
<evidence type="ECO:0000256" key="4">
    <source>
        <dbReference type="ARBA" id="ARBA00022723"/>
    </source>
</evidence>
<reference evidence="8 9" key="1">
    <citation type="submission" date="2020-06" db="EMBL/GenBank/DDBJ databases">
        <title>Methanolobus halotolerans sp. nov., isolated from a saline lake Tus in Siberia.</title>
        <authorList>
            <person name="Shen Y."/>
            <person name="Chen S.-C."/>
            <person name="Lai M.-C."/>
            <person name="Huang H.-H."/>
            <person name="Chiu H.-H."/>
            <person name="Tang S.-L."/>
            <person name="Rogozin D.Y."/>
            <person name="Degermendzhy A.G."/>
        </authorList>
    </citation>
    <scope>NUCLEOTIDE SEQUENCE [LARGE SCALE GENOMIC DNA]</scope>
    <source>
        <strain evidence="8 9">DSM 21339</strain>
    </source>
</reference>
<dbReference type="Gene3D" id="3.20.20.210">
    <property type="match status" value="1"/>
</dbReference>
<protein>
    <submittedName>
        <fullName evidence="8">MtaA/CmuA family methyltransferase</fullName>
        <ecNumber evidence="8">2.1.1.-</ecNumber>
    </submittedName>
</protein>
<evidence type="ECO:0000256" key="3">
    <source>
        <dbReference type="ARBA" id="ARBA00022679"/>
    </source>
</evidence>
<dbReference type="EMBL" id="CP058215">
    <property type="protein sequence ID" value="QLC51284.1"/>
    <property type="molecule type" value="Genomic_DNA"/>
</dbReference>
<gene>
    <name evidence="8" type="ORF">HWN40_07880</name>
</gene>
<evidence type="ECO:0000259" key="7">
    <source>
        <dbReference type="Pfam" id="PF01208"/>
    </source>
</evidence>
<dbReference type="GO" id="GO:0032259">
    <property type="term" value="P:methylation"/>
    <property type="evidence" value="ECO:0007669"/>
    <property type="project" value="UniProtKB-KW"/>
</dbReference>
<dbReference type="GO" id="GO:0006730">
    <property type="term" value="P:one-carbon metabolic process"/>
    <property type="evidence" value="ECO:0007669"/>
    <property type="project" value="InterPro"/>
</dbReference>
<dbReference type="EC" id="2.1.1.-" evidence="8"/>
<evidence type="ECO:0000256" key="2">
    <source>
        <dbReference type="ARBA" id="ARBA00022603"/>
    </source>
</evidence>
<evidence type="ECO:0000313" key="8">
    <source>
        <dbReference type="EMBL" id="QLC51284.1"/>
    </source>
</evidence>
<dbReference type="InterPro" id="IPR006360">
    <property type="entry name" value="Mtase_MtaA_CmuA"/>
</dbReference>
<dbReference type="SUPFAM" id="SSF51726">
    <property type="entry name" value="UROD/MetE-like"/>
    <property type="match status" value="1"/>
</dbReference>
<keyword evidence="4" id="KW-0479">Metal-binding</keyword>
<evidence type="ECO:0000256" key="6">
    <source>
        <dbReference type="ARBA" id="ARBA00022994"/>
    </source>
</evidence>
<dbReference type="InterPro" id="IPR038071">
    <property type="entry name" value="UROD/MetE-like_sf"/>
</dbReference>
<dbReference type="NCBIfam" id="NF004889">
    <property type="entry name" value="PRK06252.1"/>
    <property type="match status" value="1"/>
</dbReference>
<dbReference type="Proteomes" id="UP000509594">
    <property type="component" value="Chromosome"/>
</dbReference>
<dbReference type="GO" id="GO:0046872">
    <property type="term" value="F:metal ion binding"/>
    <property type="evidence" value="ECO:0007669"/>
    <property type="project" value="UniProtKB-KW"/>
</dbReference>
<dbReference type="NCBIfam" id="TIGR01463">
    <property type="entry name" value="mtaA_cmuA"/>
    <property type="match status" value="1"/>
</dbReference>
<dbReference type="GO" id="GO:0015948">
    <property type="term" value="P:methanogenesis"/>
    <property type="evidence" value="ECO:0007669"/>
    <property type="project" value="UniProtKB-KW"/>
</dbReference>
<dbReference type="PANTHER" id="PTHR47099">
    <property type="entry name" value="METHYLCOBAMIDE:COM METHYLTRANSFERASE MTBA"/>
    <property type="match status" value="1"/>
</dbReference>
<dbReference type="NCBIfam" id="NF040654">
    <property type="entry name" value="MtaA_Meth"/>
    <property type="match status" value="1"/>
</dbReference>
<dbReference type="GO" id="GO:0006779">
    <property type="term" value="P:porphyrin-containing compound biosynthetic process"/>
    <property type="evidence" value="ECO:0007669"/>
    <property type="project" value="InterPro"/>
</dbReference>
<name>A0A7D5I6H5_9EURY</name>
<dbReference type="AlphaFoldDB" id="A0A7D5I6H5"/>
<dbReference type="PANTHER" id="PTHR47099:SF1">
    <property type="entry name" value="METHYLCOBAMIDE:COM METHYLTRANSFERASE MTBA"/>
    <property type="match status" value="1"/>
</dbReference>
<feature type="domain" description="Uroporphyrinogen decarboxylase (URO-D)" evidence="7">
    <location>
        <begin position="4"/>
        <end position="333"/>
    </location>
</feature>
<dbReference type="OrthoDB" id="124836at2157"/>
<sequence>MYNKFQDILDGKKTGTPLVGTATTSATIDLMDVSGASRPEADRDPEKMAKLASSLHTDAKFELIRIPFDVTVIGEALGCQIDFGTKARTPSVITHPFEDNPEDVEIPGDLLERGRIPVVMEAISLLKKDPGLQVPLVAGIEGPADLASYLWGIRSFLKSTIKKPEIAKDIIEKCIDACIISANAYLRSSADAVVVADALSSPEMMGPDAFRQIVKPALIRFNKSIKGHSILHVCGETDSIIPDMLECGFSAISVEENVKDLKYVIDLAHRNNTAVIGNISTADTLYRKTPEDVRKEAFRCLDTNIDILAPGCGLAPETPLENLLAMVEARDEYVSNSEGTL</sequence>